<protein>
    <recommendedName>
        <fullName evidence="1">DUF4371 domain-containing protein</fullName>
    </recommendedName>
</protein>
<dbReference type="InterPro" id="IPR055298">
    <property type="entry name" value="AtLOH3-like"/>
</dbReference>
<dbReference type="InterPro" id="IPR025398">
    <property type="entry name" value="DUF4371"/>
</dbReference>
<reference evidence="2" key="1">
    <citation type="submission" date="2020-12" db="EMBL/GenBank/DDBJ databases">
        <title>WGS assembly of Carya illinoinensis cv. Pawnee.</title>
        <authorList>
            <person name="Platts A."/>
            <person name="Shu S."/>
            <person name="Wright S."/>
            <person name="Barry K."/>
            <person name="Edger P."/>
            <person name="Pires J.C."/>
            <person name="Schmutz J."/>
        </authorList>
    </citation>
    <scope>NUCLEOTIDE SEQUENCE</scope>
    <source>
        <tissue evidence="2">Leaf</tissue>
    </source>
</reference>
<name>A0A8T1ND11_CARIL</name>
<evidence type="ECO:0000259" key="1">
    <source>
        <dbReference type="Pfam" id="PF14291"/>
    </source>
</evidence>
<keyword evidence="3" id="KW-1185">Reference proteome</keyword>
<dbReference type="PANTHER" id="PTHR11697:SF230">
    <property type="entry name" value="ZINC FINGER, MYM DOMAIN CONTAINING 1"/>
    <property type="match status" value="1"/>
</dbReference>
<evidence type="ECO:0000313" key="3">
    <source>
        <dbReference type="Proteomes" id="UP000811609"/>
    </source>
</evidence>
<organism evidence="2 3">
    <name type="scientific">Carya illinoinensis</name>
    <name type="common">Pecan</name>
    <dbReference type="NCBI Taxonomy" id="32201"/>
    <lineage>
        <taxon>Eukaryota</taxon>
        <taxon>Viridiplantae</taxon>
        <taxon>Streptophyta</taxon>
        <taxon>Embryophyta</taxon>
        <taxon>Tracheophyta</taxon>
        <taxon>Spermatophyta</taxon>
        <taxon>Magnoliopsida</taxon>
        <taxon>eudicotyledons</taxon>
        <taxon>Gunneridae</taxon>
        <taxon>Pentapetalae</taxon>
        <taxon>rosids</taxon>
        <taxon>fabids</taxon>
        <taxon>Fagales</taxon>
        <taxon>Juglandaceae</taxon>
        <taxon>Carya</taxon>
    </lineage>
</organism>
<accession>A0A8T1ND11</accession>
<dbReference type="Pfam" id="PF14291">
    <property type="entry name" value="DUF4371"/>
    <property type="match status" value="1"/>
</dbReference>
<dbReference type="Proteomes" id="UP000811609">
    <property type="component" value="Chromosome 15"/>
</dbReference>
<comment type="caution">
    <text evidence="2">The sequence shown here is derived from an EMBL/GenBank/DDBJ whole genome shotgun (WGS) entry which is preliminary data.</text>
</comment>
<evidence type="ECO:0000313" key="2">
    <source>
        <dbReference type="EMBL" id="KAG6627458.1"/>
    </source>
</evidence>
<dbReference type="AlphaFoldDB" id="A0A8T1ND11"/>
<dbReference type="EMBL" id="CM031823">
    <property type="protein sequence ID" value="KAG6627458.1"/>
    <property type="molecule type" value="Genomic_DNA"/>
</dbReference>
<dbReference type="PANTHER" id="PTHR11697">
    <property type="entry name" value="GENERAL TRANSCRIPTION FACTOR 2-RELATED ZINC FINGER PROTEIN"/>
    <property type="match status" value="1"/>
</dbReference>
<gene>
    <name evidence="2" type="ORF">CIPAW_15G129800</name>
</gene>
<feature type="domain" description="DUF4371" evidence="1">
    <location>
        <begin position="2"/>
        <end position="190"/>
    </location>
</feature>
<proteinExistence type="predicted"/>
<sequence>MGFRNWKKINNGKHYAFLNHIGEDPCSCHNNAAKSCEDLLKQSQHIDKVMNAQSSEQILNNRLRVKTSINTLDSKNRGNFLEMLKLFASYNDKVGKLVLENTPKSSKKVRNKIREDIGDSRFCIIVDEARDESKREQMAIILRFVDVDDTSALTLKNEISAVLSRHCLDIQNIRGQGYDGASNMRGEWNGLQTLFFKDCPYAYYVHCFAYRLQLALVAASREVVSIHEFFSNLNFIINVMGASCKRHDELQAVQATHIAHMIAIDELESGKGANQIGTIKRAGDSRWGSHFYSICSLLEMFEATCSVLETIIKEGSTYSQRGDTNATYKMIISFQFIFILHLMKEIMGITDILCQVLQQKSQDILNAMNMKFDINIPELSSRYIQGLGRHQRDHITIEHHYHFEIFNAAIDFQMQEFDNRFSEGTTKLLTLSSALDPKYGFMRRLVKTEKSKIYYLIDRLIRLILTLPMLHNKIEDEFLSNNLVVYIEREIVKNFDLDSILDDFVCLKERKLQF</sequence>